<dbReference type="AlphaFoldDB" id="A0A2W6MY46"/>
<dbReference type="PANTHER" id="PTHR14359">
    <property type="entry name" value="HOMO-OLIGOMERIC FLAVIN CONTAINING CYS DECARBOXYLASE FAMILY"/>
    <property type="match status" value="1"/>
</dbReference>
<comment type="pathway">
    <text evidence="3 4">Cofactor biosynthesis; coenzyme A biosynthesis; CoA from (R)-pantothenate: step 2/5.</text>
</comment>
<dbReference type="GO" id="GO:0004633">
    <property type="term" value="F:phosphopantothenoylcysteine decarboxylase activity"/>
    <property type="evidence" value="ECO:0007669"/>
    <property type="project" value="UniProtKB-UniRule"/>
</dbReference>
<evidence type="ECO:0000256" key="1">
    <source>
        <dbReference type="ARBA" id="ARBA00022793"/>
    </source>
</evidence>
<keyword evidence="8" id="KW-1185">Reference proteome</keyword>
<evidence type="ECO:0000256" key="2">
    <source>
        <dbReference type="ARBA" id="ARBA00023239"/>
    </source>
</evidence>
<comment type="catalytic activity">
    <reaction evidence="3 4">
        <text>N-[(R)-4-phosphopantothenoyl]-L-cysteine + H(+) = (R)-4'-phosphopantetheine + CO2</text>
        <dbReference type="Rhea" id="RHEA:16793"/>
        <dbReference type="ChEBI" id="CHEBI:15378"/>
        <dbReference type="ChEBI" id="CHEBI:16526"/>
        <dbReference type="ChEBI" id="CHEBI:59458"/>
        <dbReference type="ChEBI" id="CHEBI:61723"/>
        <dbReference type="EC" id="4.1.1.36"/>
    </reaction>
</comment>
<comment type="cofactor">
    <cofactor evidence="3">
        <name>FMN</name>
        <dbReference type="ChEBI" id="CHEBI:58210"/>
    </cofactor>
    <text evidence="3">Binds 1 FMN per subunit.</text>
</comment>
<evidence type="ECO:0000313" key="8">
    <source>
        <dbReference type="Proteomes" id="UP000249746"/>
    </source>
</evidence>
<reference evidence="7 8" key="1">
    <citation type="submission" date="2017-03" db="EMBL/GenBank/DDBJ databases">
        <title>Genomic and clinical evidence uncovers the enterohepatic species Helicobacter valdiviensis as a potential human intestinal pathogen.</title>
        <authorList>
            <person name="Fresia P."/>
            <person name="Jara R."/>
            <person name="Sierra R."/>
            <person name="Ferres I."/>
            <person name="Greif G."/>
            <person name="Iraola G."/>
            <person name="Collado L."/>
        </authorList>
    </citation>
    <scope>NUCLEOTIDE SEQUENCE [LARGE SCALE GENOMIC DNA]</scope>
    <source>
        <strain evidence="7 8">WBE14</strain>
    </source>
</reference>
<sequence length="404" mass="44958">MDIGFLPPLLENKKVILGVSGSVSIYKSLEILRGLQKLGASVRVVMSNEAQKFIQPLLFEALSHHQVLHKSSQSWSQNPCNHIELATFGDVFLIAPASANTINKLANGIADNPLLETFLAYEGIRLIAPSANTKMLENKITQDSLKKLENLGICIIPPLCKELACKTIGNGALAEPLEIIYKLLRECFKQDFWKQKEVCISGGGSIEDLDSVRYLSNHSSGKMAQYLSIASYLLGAKTTYIGSKFPFILPQEIKKTPVKSTQDFLKELNIWQETSKNHLLIMAAAISDYLPKYTHSKKLKKEDLGENWNLELIKNLDILSTIQKENQTTIGFKLESSKGLESAKKALKNKNLDAICLNMIDENFSPFNAENNDITFLSNDTCENLGKGHKLDLAFKILNKAKSL</sequence>
<evidence type="ECO:0000313" key="7">
    <source>
        <dbReference type="EMBL" id="PZT48941.1"/>
    </source>
</evidence>
<keyword evidence="3 4" id="KW-0288">FMN</keyword>
<comment type="function">
    <text evidence="3">Catalyzes two sequential steps in the biosynthesis of coenzyme A. In the first step cysteine is conjugated to 4'-phosphopantothenate to form 4-phosphopantothenoylcysteine. In the second step the latter compound is decarboxylated to form 4'-phosphopantotheine.</text>
</comment>
<keyword evidence="3 4" id="KW-0436">Ligase</keyword>
<evidence type="ECO:0000259" key="6">
    <source>
        <dbReference type="Pfam" id="PF04127"/>
    </source>
</evidence>
<keyword evidence="3" id="KW-0511">Multifunctional enzyme</keyword>
<dbReference type="InterPro" id="IPR003382">
    <property type="entry name" value="Flavoprotein"/>
</dbReference>
<feature type="region of interest" description="Phosphopantothenoylcysteine decarboxylase" evidence="3">
    <location>
        <begin position="1"/>
        <end position="197"/>
    </location>
</feature>
<dbReference type="Gene3D" id="3.40.50.10300">
    <property type="entry name" value="CoaB-like"/>
    <property type="match status" value="1"/>
</dbReference>
<dbReference type="GO" id="GO:0006508">
    <property type="term" value="P:proteolysis"/>
    <property type="evidence" value="ECO:0007669"/>
    <property type="project" value="UniProtKB-KW"/>
</dbReference>
<dbReference type="Gene3D" id="3.40.50.1950">
    <property type="entry name" value="Flavin prenyltransferase-like"/>
    <property type="match status" value="1"/>
</dbReference>
<dbReference type="InterPro" id="IPR005252">
    <property type="entry name" value="CoaBC"/>
</dbReference>
<feature type="binding site" evidence="3">
    <location>
        <position position="350"/>
    </location>
    <ligand>
        <name>CTP</name>
        <dbReference type="ChEBI" id="CHEBI:37563"/>
    </ligand>
</feature>
<dbReference type="GO" id="GO:0010181">
    <property type="term" value="F:FMN binding"/>
    <property type="evidence" value="ECO:0007669"/>
    <property type="project" value="UniProtKB-UniRule"/>
</dbReference>
<evidence type="ECO:0000259" key="5">
    <source>
        <dbReference type="Pfam" id="PF02441"/>
    </source>
</evidence>
<dbReference type="InterPro" id="IPR007085">
    <property type="entry name" value="DNA/pantothenate-metab_flavo_C"/>
</dbReference>
<dbReference type="Pfam" id="PF04127">
    <property type="entry name" value="DFP"/>
    <property type="match status" value="1"/>
</dbReference>
<comment type="cofactor">
    <cofactor evidence="3">
        <name>Mg(2+)</name>
        <dbReference type="ChEBI" id="CHEBI:18420"/>
    </cofactor>
</comment>
<feature type="binding site" evidence="3">
    <location>
        <position position="288"/>
    </location>
    <ligand>
        <name>CTP</name>
        <dbReference type="ChEBI" id="CHEBI:37563"/>
    </ligand>
</feature>
<comment type="caution">
    <text evidence="7">The sequence shown here is derived from an EMBL/GenBank/DDBJ whole genome shotgun (WGS) entry which is preliminary data.</text>
</comment>
<dbReference type="HAMAP" id="MF_02225">
    <property type="entry name" value="CoaBC"/>
    <property type="match status" value="1"/>
</dbReference>
<comment type="caution">
    <text evidence="3">Lacks conserved residue(s) required for the propagation of feature annotation.</text>
</comment>
<keyword evidence="2 3" id="KW-0456">Lyase</keyword>
<dbReference type="RefSeq" id="WP_111228998.1">
    <property type="nucleotide sequence ID" value="NZ_NBIU01000002.1"/>
</dbReference>
<keyword evidence="3 4" id="KW-0285">Flavoprotein</keyword>
<dbReference type="InterPro" id="IPR036551">
    <property type="entry name" value="Flavin_trans-like"/>
</dbReference>
<comment type="similarity">
    <text evidence="3 4">In the C-terminal section; belongs to the PPC synthetase family.</text>
</comment>
<dbReference type="NCBIfam" id="TIGR00521">
    <property type="entry name" value="coaBC_dfp"/>
    <property type="match status" value="1"/>
</dbReference>
<comment type="pathway">
    <text evidence="3 4">Cofactor biosynthesis; coenzyme A biosynthesis; CoA from (R)-pantothenate: step 3/5.</text>
</comment>
<comment type="similarity">
    <text evidence="3 4">In the N-terminal section; belongs to the HFCD (homo-oligomeric flavin containing Cys decarboxylase) superfamily.</text>
</comment>
<comment type="function">
    <text evidence="4">Catalyzes two steps in the biosynthesis of coenzyme A. In the first step cysteine is conjugated to 4'-phosphopantothenate to form 4-phosphopantothenoylcysteine, in the latter compound is decarboxylated to form 4'-phosphopantotheine.</text>
</comment>
<gene>
    <name evidence="3" type="primary">coaBC</name>
    <name evidence="7" type="ORF">B6S12_01200</name>
</gene>
<feature type="binding site" evidence="3">
    <location>
        <position position="332"/>
    </location>
    <ligand>
        <name>CTP</name>
        <dbReference type="ChEBI" id="CHEBI:37563"/>
    </ligand>
</feature>
<dbReference type="EC" id="4.1.1.36" evidence="3"/>
<dbReference type="Proteomes" id="UP000249746">
    <property type="component" value="Unassembled WGS sequence"/>
</dbReference>
<keyword evidence="7" id="KW-0645">Protease</keyword>
<feature type="active site" description="Proton donor" evidence="3">
    <location>
        <position position="165"/>
    </location>
</feature>
<name>A0A2W6MY46_9HELI</name>
<dbReference type="GO" id="GO:0046872">
    <property type="term" value="F:metal ion binding"/>
    <property type="evidence" value="ECO:0007669"/>
    <property type="project" value="UniProtKB-KW"/>
</dbReference>
<keyword evidence="1 3" id="KW-0210">Decarboxylase</keyword>
<dbReference type="SUPFAM" id="SSF52507">
    <property type="entry name" value="Homo-oligomeric flavin-containing Cys decarboxylases, HFCD"/>
    <property type="match status" value="1"/>
</dbReference>
<dbReference type="EMBL" id="NBIU01000002">
    <property type="protein sequence ID" value="PZT48941.1"/>
    <property type="molecule type" value="Genomic_DNA"/>
</dbReference>
<feature type="binding site" evidence="3">
    <location>
        <position position="297"/>
    </location>
    <ligand>
        <name>CTP</name>
        <dbReference type="ChEBI" id="CHEBI:37563"/>
    </ligand>
</feature>
<dbReference type="GO" id="GO:0008233">
    <property type="term" value="F:peptidase activity"/>
    <property type="evidence" value="ECO:0007669"/>
    <property type="project" value="UniProtKB-KW"/>
</dbReference>
<dbReference type="UniPathway" id="UPA00241">
    <property type="reaction ID" value="UER00353"/>
</dbReference>
<dbReference type="EC" id="6.3.2.5" evidence="3"/>
<dbReference type="OrthoDB" id="9802554at2"/>
<dbReference type="GO" id="GO:0004632">
    <property type="term" value="F:phosphopantothenate--cysteine ligase activity"/>
    <property type="evidence" value="ECO:0007669"/>
    <property type="project" value="UniProtKB-UniRule"/>
</dbReference>
<evidence type="ECO:0000256" key="3">
    <source>
        <dbReference type="HAMAP-Rule" id="MF_02225"/>
    </source>
</evidence>
<keyword evidence="7" id="KW-0378">Hydrolase</keyword>
<accession>A0A2W6MY46</accession>
<evidence type="ECO:0000256" key="4">
    <source>
        <dbReference type="RuleBase" id="RU364078"/>
    </source>
</evidence>
<dbReference type="GO" id="GO:0015937">
    <property type="term" value="P:coenzyme A biosynthetic process"/>
    <property type="evidence" value="ECO:0007669"/>
    <property type="project" value="UniProtKB-UniRule"/>
</dbReference>
<organism evidence="7 8">
    <name type="scientific">Helicobacter valdiviensis</name>
    <dbReference type="NCBI Taxonomy" id="1458358"/>
    <lineage>
        <taxon>Bacteria</taxon>
        <taxon>Pseudomonadati</taxon>
        <taxon>Campylobacterota</taxon>
        <taxon>Epsilonproteobacteria</taxon>
        <taxon>Campylobacterales</taxon>
        <taxon>Helicobacteraceae</taxon>
        <taxon>Helicobacter</taxon>
    </lineage>
</organism>
<comment type="catalytic activity">
    <reaction evidence="3 4">
        <text>(R)-4'-phosphopantothenate + L-cysteine + CTP = N-[(R)-4-phosphopantothenoyl]-L-cysteine + CMP + diphosphate + H(+)</text>
        <dbReference type="Rhea" id="RHEA:19397"/>
        <dbReference type="ChEBI" id="CHEBI:10986"/>
        <dbReference type="ChEBI" id="CHEBI:15378"/>
        <dbReference type="ChEBI" id="CHEBI:33019"/>
        <dbReference type="ChEBI" id="CHEBI:35235"/>
        <dbReference type="ChEBI" id="CHEBI:37563"/>
        <dbReference type="ChEBI" id="CHEBI:59458"/>
        <dbReference type="ChEBI" id="CHEBI:60377"/>
        <dbReference type="EC" id="6.3.2.5"/>
    </reaction>
</comment>
<proteinExistence type="inferred from homology"/>
<dbReference type="GO" id="GO:0071513">
    <property type="term" value="C:phosphopantothenoylcysteine decarboxylase complex"/>
    <property type="evidence" value="ECO:0007669"/>
    <property type="project" value="TreeGrafter"/>
</dbReference>
<dbReference type="InterPro" id="IPR035929">
    <property type="entry name" value="CoaB-like_sf"/>
</dbReference>
<dbReference type="SUPFAM" id="SSF102645">
    <property type="entry name" value="CoaB-like"/>
    <property type="match status" value="1"/>
</dbReference>
<dbReference type="PANTHER" id="PTHR14359:SF6">
    <property type="entry name" value="PHOSPHOPANTOTHENOYLCYSTEINE DECARBOXYLASE"/>
    <property type="match status" value="1"/>
</dbReference>
<keyword evidence="3" id="KW-0479">Metal-binding</keyword>
<feature type="domain" description="Flavoprotein" evidence="5">
    <location>
        <begin position="13"/>
        <end position="184"/>
    </location>
</feature>
<dbReference type="Pfam" id="PF02441">
    <property type="entry name" value="Flavoprotein"/>
    <property type="match status" value="1"/>
</dbReference>
<dbReference type="GO" id="GO:0015941">
    <property type="term" value="P:pantothenate catabolic process"/>
    <property type="evidence" value="ECO:0007669"/>
    <property type="project" value="InterPro"/>
</dbReference>
<feature type="domain" description="DNA/pantothenate metabolism flavoprotein C-terminal" evidence="6">
    <location>
        <begin position="194"/>
        <end position="402"/>
    </location>
</feature>
<protein>
    <recommendedName>
        <fullName evidence="3">Coenzyme A biosynthesis bifunctional protein CoaBC</fullName>
    </recommendedName>
    <alternativeName>
        <fullName evidence="3">DNA/pantothenate metabolism flavoprotein</fullName>
    </alternativeName>
    <alternativeName>
        <fullName evidence="3">Phosphopantothenoylcysteine synthetase/decarboxylase</fullName>
        <shortName evidence="3">PPCS-PPCDC</shortName>
    </alternativeName>
    <domain>
        <recommendedName>
            <fullName evidence="3">Phosphopantothenoylcysteine decarboxylase</fullName>
            <shortName evidence="3">PPC decarboxylase</shortName>
            <shortName evidence="3">PPC-DC</shortName>
            <ecNumber evidence="3">4.1.1.36</ecNumber>
        </recommendedName>
        <alternativeName>
            <fullName evidence="3">CoaC</fullName>
        </alternativeName>
    </domain>
    <domain>
        <recommendedName>
            <fullName evidence="3">Phosphopantothenate--cysteine ligase</fullName>
            <ecNumber evidence="3">6.3.2.5</ecNumber>
        </recommendedName>
        <alternativeName>
            <fullName evidence="3">CoaB</fullName>
        </alternativeName>
        <alternativeName>
            <fullName evidence="3">Phosphopantothenoylcysteine synthetase</fullName>
            <shortName evidence="3">PPC synthetase</shortName>
            <shortName evidence="3">PPC-S</shortName>
        </alternativeName>
    </domain>
</protein>
<feature type="region of interest" description="Phosphopantothenate--cysteine ligase" evidence="3">
    <location>
        <begin position="198"/>
        <end position="404"/>
    </location>
</feature>
<keyword evidence="3" id="KW-0460">Magnesium</keyword>